<comment type="caution">
    <text evidence="9">The sequence shown here is derived from an EMBL/GenBank/DDBJ whole genome shotgun (WGS) entry which is preliminary data.</text>
</comment>
<accession>A0ABU1II15</accession>
<evidence type="ECO:0000256" key="8">
    <source>
        <dbReference type="RuleBase" id="RU004993"/>
    </source>
</evidence>
<keyword evidence="6 8" id="KW-1133">Transmembrane helix</keyword>
<dbReference type="RefSeq" id="WP_309861744.1">
    <property type="nucleotide sequence ID" value="NZ_JAVDQG010000001.1"/>
</dbReference>
<feature type="transmembrane region" description="Helical" evidence="8">
    <location>
        <begin position="56"/>
        <end position="80"/>
    </location>
</feature>
<comment type="function">
    <text evidence="8">Involved in arsenical resistance. Thought to form the channel of an arsenite pump.</text>
</comment>
<feature type="transmembrane region" description="Helical" evidence="8">
    <location>
        <begin position="320"/>
        <end position="338"/>
    </location>
</feature>
<dbReference type="NCBIfam" id="NF011980">
    <property type="entry name" value="PRK15445.1"/>
    <property type="match status" value="1"/>
</dbReference>
<feature type="transmembrane region" description="Helical" evidence="8">
    <location>
        <begin position="5"/>
        <end position="22"/>
    </location>
</feature>
<evidence type="ECO:0000256" key="2">
    <source>
        <dbReference type="ARBA" id="ARBA00006433"/>
    </source>
</evidence>
<reference evidence="9 10" key="1">
    <citation type="submission" date="2023-07" db="EMBL/GenBank/DDBJ databases">
        <title>Genomic Encyclopedia of Type Strains, Phase IV (KMG-IV): sequencing the most valuable type-strain genomes for metagenomic binning, comparative biology and taxonomic classification.</title>
        <authorList>
            <person name="Goeker M."/>
        </authorList>
    </citation>
    <scope>NUCLEOTIDE SEQUENCE [LARGE SCALE GENOMIC DNA]</scope>
    <source>
        <strain evidence="9 10">DSM 45903</strain>
    </source>
</reference>
<comment type="subcellular location">
    <subcellularLocation>
        <location evidence="1 8">Cell membrane</location>
        <topology evidence="1 8">Multi-pass membrane protein</topology>
    </subcellularLocation>
</comment>
<dbReference type="InterPro" id="IPR000802">
    <property type="entry name" value="Arsenical_pump_ArsB"/>
</dbReference>
<name>A0ABU1II15_9BACL</name>
<evidence type="ECO:0000313" key="10">
    <source>
        <dbReference type="Proteomes" id="UP001185012"/>
    </source>
</evidence>
<keyword evidence="4 8" id="KW-0812">Transmembrane</keyword>
<comment type="caution">
    <text evidence="8">Lacks conserved residue(s) required for the propagation of feature annotation.</text>
</comment>
<evidence type="ECO:0000256" key="6">
    <source>
        <dbReference type="ARBA" id="ARBA00022989"/>
    </source>
</evidence>
<dbReference type="Pfam" id="PF02040">
    <property type="entry name" value="ArsB"/>
    <property type="match status" value="1"/>
</dbReference>
<gene>
    <name evidence="9" type="ORF">JOE21_000407</name>
</gene>
<feature type="transmembrane region" description="Helical" evidence="8">
    <location>
        <begin position="140"/>
        <end position="164"/>
    </location>
</feature>
<keyword evidence="10" id="KW-1185">Reference proteome</keyword>
<sequence>MTSSAWISFFIFAITLLFVIWQPWGLSIGWSATGGAVLALLFGVVTLSDVWTVTGIVWNATLAFVAVILISLILDAIGFFEWAALHMARLAGGNGRRMFVYVIMLGAAVAAFFANDGAALILTPIVLAMVRALRFEEKMILAFVMASGFIADTTSLPLVVSNLVNIVSADYFGIGFVEYATRMIVPNLFALGASLLVLFLFFRKSIPKNYDLSQLQKPREAINDLRLFRLSWVMLGILLIGYLFSEPLGVPVSIIAGAAAIWFILAARRSPVIRTKQLVREAPWTVVVFSIGMYVVVYGLKNVGFTDTLAGVIQWTADHGVLAGTLGMGLIAAILSSIMNNMPTVMINALAINATATDGLMREALVYANVIGSDLGPKITPIGSLATLLWLHVLSRKGVKITWGYYFKVGIILTIPTLLITLFGLYIWLILIH</sequence>
<proteinExistence type="inferred from homology"/>
<feature type="transmembrane region" description="Helical" evidence="8">
    <location>
        <begin position="100"/>
        <end position="128"/>
    </location>
</feature>
<evidence type="ECO:0000256" key="4">
    <source>
        <dbReference type="ARBA" id="ARBA00022692"/>
    </source>
</evidence>
<evidence type="ECO:0000256" key="5">
    <source>
        <dbReference type="ARBA" id="ARBA00022849"/>
    </source>
</evidence>
<evidence type="ECO:0000313" key="9">
    <source>
        <dbReference type="EMBL" id="MDR6224419.1"/>
    </source>
</evidence>
<keyword evidence="8" id="KW-0813">Transport</keyword>
<feature type="transmembrane region" description="Helical" evidence="8">
    <location>
        <begin position="250"/>
        <end position="270"/>
    </location>
</feature>
<evidence type="ECO:0000256" key="1">
    <source>
        <dbReference type="ARBA" id="ARBA00004651"/>
    </source>
</evidence>
<feature type="transmembrane region" description="Helical" evidence="8">
    <location>
        <begin position="405"/>
        <end position="431"/>
    </location>
</feature>
<dbReference type="EMBL" id="JAVDQG010000001">
    <property type="protein sequence ID" value="MDR6224419.1"/>
    <property type="molecule type" value="Genomic_DNA"/>
</dbReference>
<dbReference type="PANTHER" id="PTHR43302">
    <property type="entry name" value="TRANSPORTER ARSB-RELATED"/>
    <property type="match status" value="1"/>
</dbReference>
<feature type="transmembrane region" description="Helical" evidence="8">
    <location>
        <begin position="282"/>
        <end position="300"/>
    </location>
</feature>
<dbReference type="NCBIfam" id="TIGR00935">
    <property type="entry name" value="2a45"/>
    <property type="match status" value="1"/>
</dbReference>
<evidence type="ECO:0000256" key="3">
    <source>
        <dbReference type="ARBA" id="ARBA00022475"/>
    </source>
</evidence>
<feature type="transmembrane region" description="Helical" evidence="8">
    <location>
        <begin position="184"/>
        <end position="202"/>
    </location>
</feature>
<keyword evidence="5 8" id="KW-0059">Arsenical resistance</keyword>
<protein>
    <recommendedName>
        <fullName evidence="8">Arsenical pump membrane protein</fullName>
    </recommendedName>
</protein>
<dbReference type="PRINTS" id="PR00758">
    <property type="entry name" value="ARSENICPUMP"/>
</dbReference>
<dbReference type="CDD" id="cd01118">
    <property type="entry name" value="ArsB_permease"/>
    <property type="match status" value="1"/>
</dbReference>
<dbReference type="Proteomes" id="UP001185012">
    <property type="component" value="Unassembled WGS sequence"/>
</dbReference>
<keyword evidence="3" id="KW-1003">Cell membrane</keyword>
<keyword evidence="7 8" id="KW-0472">Membrane</keyword>
<dbReference type="PANTHER" id="PTHR43302:SF5">
    <property type="entry name" value="TRANSPORTER ARSB-RELATED"/>
    <property type="match status" value="1"/>
</dbReference>
<feature type="transmembrane region" description="Helical" evidence="8">
    <location>
        <begin position="28"/>
        <end position="47"/>
    </location>
</feature>
<comment type="similarity">
    <text evidence="2 8">Belongs to the ArsB family.</text>
</comment>
<evidence type="ECO:0000256" key="7">
    <source>
        <dbReference type="ARBA" id="ARBA00023136"/>
    </source>
</evidence>
<feature type="transmembrane region" description="Helical" evidence="8">
    <location>
        <begin position="227"/>
        <end position="244"/>
    </location>
</feature>
<organism evidence="9 10">
    <name type="scientific">Desmospora profundinema</name>
    <dbReference type="NCBI Taxonomy" id="1571184"/>
    <lineage>
        <taxon>Bacteria</taxon>
        <taxon>Bacillati</taxon>
        <taxon>Bacillota</taxon>
        <taxon>Bacilli</taxon>
        <taxon>Bacillales</taxon>
        <taxon>Thermoactinomycetaceae</taxon>
        <taxon>Desmospora</taxon>
    </lineage>
</organism>